<protein>
    <submittedName>
        <fullName evidence="2">Uncharacterized protein</fullName>
    </submittedName>
</protein>
<dbReference type="Proteomes" id="UP000296049">
    <property type="component" value="Unassembled WGS sequence"/>
</dbReference>
<gene>
    <name evidence="2" type="ORF">Anapl_17474</name>
</gene>
<evidence type="ECO:0000313" key="2">
    <source>
        <dbReference type="EMBL" id="EOA94344.1"/>
    </source>
</evidence>
<organism evidence="2 3">
    <name type="scientific">Anas platyrhynchos</name>
    <name type="common">Mallard</name>
    <name type="synonym">Anas boschas</name>
    <dbReference type="NCBI Taxonomy" id="8839"/>
    <lineage>
        <taxon>Eukaryota</taxon>
        <taxon>Metazoa</taxon>
        <taxon>Chordata</taxon>
        <taxon>Craniata</taxon>
        <taxon>Vertebrata</taxon>
        <taxon>Euteleostomi</taxon>
        <taxon>Archelosauria</taxon>
        <taxon>Archosauria</taxon>
        <taxon>Dinosauria</taxon>
        <taxon>Saurischia</taxon>
        <taxon>Theropoda</taxon>
        <taxon>Coelurosauria</taxon>
        <taxon>Aves</taxon>
        <taxon>Neognathae</taxon>
        <taxon>Galloanserae</taxon>
        <taxon>Anseriformes</taxon>
        <taxon>Anatidae</taxon>
        <taxon>Anatinae</taxon>
        <taxon>Anas</taxon>
    </lineage>
</organism>
<accession>R0KYS4</accession>
<proteinExistence type="predicted"/>
<evidence type="ECO:0000256" key="1">
    <source>
        <dbReference type="SAM" id="MobiDB-lite"/>
    </source>
</evidence>
<name>R0KYS4_ANAPL</name>
<keyword evidence="3" id="KW-1185">Reference proteome</keyword>
<sequence>MVTDALAIPVIGDDDGDRAVYHTAVYTPADLKSSLPSHTPSRQLPKRHGRPHAALARSAGQSQEMCKAQVKGTNVKAVTLTKLYFCWYCLFCRGRVGVAVISYLVKSAVLPEQAISSSPPRTAVLLEELAPNFSHLFSGSVVPLTKGHPHLIHTPLLTLPDRRGTNPPEQNKAARAHTRETTVMQMLTVRCRSTVGYRSWRELRVQQIAWADVSCAHFRTFCFQEALFALAISHTELMDSRWQNEAHYQEPRMPLEISLINNKLLLQLKMHPQTPVALRRRQFLMHTLHRVQCLWKPRATTTWEIFFNIWTAATKSIMVEQNELQDPTASITEEVEKPLALTSTVLPDSAQDLALKYCLFPVISKIVSVMLNSHNKQKLQWARSKHEMAARRWSSYSSRNANRSCNAE</sequence>
<evidence type="ECO:0000313" key="3">
    <source>
        <dbReference type="Proteomes" id="UP000296049"/>
    </source>
</evidence>
<feature type="region of interest" description="Disordered" evidence="1">
    <location>
        <begin position="156"/>
        <end position="176"/>
    </location>
</feature>
<dbReference type="AlphaFoldDB" id="R0KYS4"/>
<reference evidence="3" key="1">
    <citation type="journal article" date="2013" name="Nat. Genet.">
        <title>The duck genome and transcriptome provide insight into an avian influenza virus reservoir species.</title>
        <authorList>
            <person name="Huang Y."/>
            <person name="Li Y."/>
            <person name="Burt D.W."/>
            <person name="Chen H."/>
            <person name="Zhang Y."/>
            <person name="Qian W."/>
            <person name="Kim H."/>
            <person name="Gan S."/>
            <person name="Zhao Y."/>
            <person name="Li J."/>
            <person name="Yi K."/>
            <person name="Feng H."/>
            <person name="Zhu P."/>
            <person name="Li B."/>
            <person name="Liu Q."/>
            <person name="Fairley S."/>
            <person name="Magor K.E."/>
            <person name="Du Z."/>
            <person name="Hu X."/>
            <person name="Goodman L."/>
            <person name="Tafer H."/>
            <person name="Vignal A."/>
            <person name="Lee T."/>
            <person name="Kim K.W."/>
            <person name="Sheng Z."/>
            <person name="An Y."/>
            <person name="Searle S."/>
            <person name="Herrero J."/>
            <person name="Groenen M.A."/>
            <person name="Crooijmans R.P."/>
            <person name="Faraut T."/>
            <person name="Cai Q."/>
            <person name="Webster R.G."/>
            <person name="Aldridge J.R."/>
            <person name="Warren W.C."/>
            <person name="Bartschat S."/>
            <person name="Kehr S."/>
            <person name="Marz M."/>
            <person name="Stadler P.F."/>
            <person name="Smith J."/>
            <person name="Kraus R.H."/>
            <person name="Zhao Y."/>
            <person name="Ren L."/>
            <person name="Fei J."/>
            <person name="Morisson M."/>
            <person name="Kaiser P."/>
            <person name="Griffin D.K."/>
            <person name="Rao M."/>
            <person name="Pitel F."/>
            <person name="Wang J."/>
            <person name="Li N."/>
        </authorList>
    </citation>
    <scope>NUCLEOTIDE SEQUENCE [LARGE SCALE GENOMIC DNA]</scope>
</reference>
<feature type="region of interest" description="Disordered" evidence="1">
    <location>
        <begin position="32"/>
        <end position="59"/>
    </location>
</feature>
<dbReference type="EMBL" id="KB744816">
    <property type="protein sequence ID" value="EOA94344.1"/>
    <property type="molecule type" value="Genomic_DNA"/>
</dbReference>